<reference evidence="2 3" key="1">
    <citation type="journal article" date="2021" name="J. Hered.">
        <title>A chromosome-level genome assembly of the parasitoid wasp, Cotesia glomerata (Hymenoptera: Braconidae).</title>
        <authorList>
            <person name="Pinto B.J."/>
            <person name="Weis J.J."/>
            <person name="Gamble T."/>
            <person name="Ode P.J."/>
            <person name="Paul R."/>
            <person name="Zaspel J.M."/>
        </authorList>
    </citation>
    <scope>NUCLEOTIDE SEQUENCE [LARGE SCALE GENOMIC DNA]</scope>
    <source>
        <strain evidence="2">CgM1</strain>
    </source>
</reference>
<gene>
    <name evidence="2" type="ORF">KQX54_007575</name>
</gene>
<dbReference type="Proteomes" id="UP000826195">
    <property type="component" value="Unassembled WGS sequence"/>
</dbReference>
<name>A0AAV7ITV5_COTGL</name>
<dbReference type="AlphaFoldDB" id="A0AAV7ITV5"/>
<evidence type="ECO:0000313" key="2">
    <source>
        <dbReference type="EMBL" id="KAH0557523.1"/>
    </source>
</evidence>
<feature type="region of interest" description="Disordered" evidence="1">
    <location>
        <begin position="28"/>
        <end position="76"/>
    </location>
</feature>
<keyword evidence="3" id="KW-1185">Reference proteome</keyword>
<sequence length="130" mass="14563">MGAIPHQRIREARTSDTTDALQQEAQAIASLQPSRASCPRKRRRNAGPVISQERWYSDKIREGPQHPPVDESSSAQRAIINARLDSVGMINEMSEKFEKIDANKINEISKKLGKIDANKINEISSKLEGR</sequence>
<evidence type="ECO:0000313" key="3">
    <source>
        <dbReference type="Proteomes" id="UP000826195"/>
    </source>
</evidence>
<proteinExistence type="predicted"/>
<protein>
    <submittedName>
        <fullName evidence="2">Uncharacterized protein</fullName>
    </submittedName>
</protein>
<evidence type="ECO:0000256" key="1">
    <source>
        <dbReference type="SAM" id="MobiDB-lite"/>
    </source>
</evidence>
<comment type="caution">
    <text evidence="2">The sequence shown here is derived from an EMBL/GenBank/DDBJ whole genome shotgun (WGS) entry which is preliminary data.</text>
</comment>
<organism evidence="2 3">
    <name type="scientific">Cotesia glomerata</name>
    <name type="common">Lepidopteran parasitic wasp</name>
    <name type="synonym">Apanteles glomeratus</name>
    <dbReference type="NCBI Taxonomy" id="32391"/>
    <lineage>
        <taxon>Eukaryota</taxon>
        <taxon>Metazoa</taxon>
        <taxon>Ecdysozoa</taxon>
        <taxon>Arthropoda</taxon>
        <taxon>Hexapoda</taxon>
        <taxon>Insecta</taxon>
        <taxon>Pterygota</taxon>
        <taxon>Neoptera</taxon>
        <taxon>Endopterygota</taxon>
        <taxon>Hymenoptera</taxon>
        <taxon>Apocrita</taxon>
        <taxon>Ichneumonoidea</taxon>
        <taxon>Braconidae</taxon>
        <taxon>Microgastrinae</taxon>
        <taxon>Cotesia</taxon>
    </lineage>
</organism>
<accession>A0AAV7ITV5</accession>
<dbReference type="EMBL" id="JAHXZJ010000747">
    <property type="protein sequence ID" value="KAH0557523.1"/>
    <property type="molecule type" value="Genomic_DNA"/>
</dbReference>
<feature type="compositionally biased region" description="Basic and acidic residues" evidence="1">
    <location>
        <begin position="55"/>
        <end position="64"/>
    </location>
</feature>